<sequence>MRANRLEQTVIHIIFFLFACICLIPFAVLISASLTSESAIIQNGYSIWPSVFSAESYRFLLKEPMMILNAYGISIFVTVLGTAVSLIMMTLLAYPISRKDLPFRNVIAFIIFFTMLFNGGLVPTYLMYTNVFEIKNTLTAYLVPGLLVSAFFVILIRTFFTMNIPSEVIESAKIDGAGEFRIFYGIVLPLSKPVLGAVGIFQIINYWNDWFNGLIYITDNKLHSIQVMLNTILLNSQYLMTNVQAADNMVEAGDIPSHGLKMAIAVIGVIPILITYPFFQKYFAKGLTVGAVKG</sequence>
<keyword evidence="2 7" id="KW-0813">Transport</keyword>
<feature type="transmembrane region" description="Helical" evidence="7">
    <location>
        <begin position="106"/>
        <end position="128"/>
    </location>
</feature>
<name>A0A371P7F9_9BACL</name>
<dbReference type="GO" id="GO:0005886">
    <property type="term" value="C:plasma membrane"/>
    <property type="evidence" value="ECO:0007669"/>
    <property type="project" value="UniProtKB-SubCell"/>
</dbReference>
<comment type="similarity">
    <text evidence="7">Belongs to the binding-protein-dependent transport system permease family.</text>
</comment>
<evidence type="ECO:0000256" key="3">
    <source>
        <dbReference type="ARBA" id="ARBA00022475"/>
    </source>
</evidence>
<dbReference type="InterPro" id="IPR000515">
    <property type="entry name" value="MetI-like"/>
</dbReference>
<dbReference type="Proteomes" id="UP000261905">
    <property type="component" value="Unassembled WGS sequence"/>
</dbReference>
<keyword evidence="6 7" id="KW-0472">Membrane</keyword>
<feature type="transmembrane region" description="Helical" evidence="7">
    <location>
        <begin position="140"/>
        <end position="160"/>
    </location>
</feature>
<evidence type="ECO:0000256" key="4">
    <source>
        <dbReference type="ARBA" id="ARBA00022692"/>
    </source>
</evidence>
<keyword evidence="3" id="KW-1003">Cell membrane</keyword>
<protein>
    <submittedName>
        <fullName evidence="9">Carbohydrate ABC transporter permease</fullName>
    </submittedName>
</protein>
<keyword evidence="10" id="KW-1185">Reference proteome</keyword>
<dbReference type="EMBL" id="QUBQ01000004">
    <property type="protein sequence ID" value="REK71883.1"/>
    <property type="molecule type" value="Genomic_DNA"/>
</dbReference>
<comment type="subcellular location">
    <subcellularLocation>
        <location evidence="1 7">Cell membrane</location>
        <topology evidence="1 7">Multi-pass membrane protein</topology>
    </subcellularLocation>
</comment>
<dbReference type="RefSeq" id="WP_116048198.1">
    <property type="nucleotide sequence ID" value="NZ_QUBQ01000004.1"/>
</dbReference>
<evidence type="ECO:0000259" key="8">
    <source>
        <dbReference type="PROSITE" id="PS50928"/>
    </source>
</evidence>
<dbReference type="PANTHER" id="PTHR43744:SF9">
    <property type="entry name" value="POLYGALACTURONAN_RHAMNOGALACTURONAN TRANSPORT SYSTEM PERMEASE PROTEIN YTCP"/>
    <property type="match status" value="1"/>
</dbReference>
<dbReference type="PANTHER" id="PTHR43744">
    <property type="entry name" value="ABC TRANSPORTER PERMEASE PROTEIN MG189-RELATED-RELATED"/>
    <property type="match status" value="1"/>
</dbReference>
<feature type="domain" description="ABC transmembrane type-1" evidence="8">
    <location>
        <begin position="71"/>
        <end position="279"/>
    </location>
</feature>
<evidence type="ECO:0000256" key="2">
    <source>
        <dbReference type="ARBA" id="ARBA00022448"/>
    </source>
</evidence>
<dbReference type="OrthoDB" id="9810086at2"/>
<evidence type="ECO:0000256" key="7">
    <source>
        <dbReference type="RuleBase" id="RU363032"/>
    </source>
</evidence>
<feature type="transmembrane region" description="Helical" evidence="7">
    <location>
        <begin position="259"/>
        <end position="279"/>
    </location>
</feature>
<reference evidence="9 10" key="1">
    <citation type="submission" date="2018-08" db="EMBL/GenBank/DDBJ databases">
        <title>Paenibacillus sp. M4BSY-1, whole genome shotgun sequence.</title>
        <authorList>
            <person name="Tuo L."/>
        </authorList>
    </citation>
    <scope>NUCLEOTIDE SEQUENCE [LARGE SCALE GENOMIC DNA]</scope>
    <source>
        <strain evidence="9 10">M4BSY-1</strain>
    </source>
</reference>
<proteinExistence type="inferred from homology"/>
<evidence type="ECO:0000256" key="6">
    <source>
        <dbReference type="ARBA" id="ARBA00023136"/>
    </source>
</evidence>
<gene>
    <name evidence="9" type="ORF">DX130_19435</name>
</gene>
<dbReference type="SUPFAM" id="SSF161098">
    <property type="entry name" value="MetI-like"/>
    <property type="match status" value="1"/>
</dbReference>
<evidence type="ECO:0000256" key="1">
    <source>
        <dbReference type="ARBA" id="ARBA00004651"/>
    </source>
</evidence>
<organism evidence="9 10">
    <name type="scientific">Paenibacillus paeoniae</name>
    <dbReference type="NCBI Taxonomy" id="2292705"/>
    <lineage>
        <taxon>Bacteria</taxon>
        <taxon>Bacillati</taxon>
        <taxon>Bacillota</taxon>
        <taxon>Bacilli</taxon>
        <taxon>Bacillales</taxon>
        <taxon>Paenibacillaceae</taxon>
        <taxon>Paenibacillus</taxon>
    </lineage>
</organism>
<feature type="transmembrane region" description="Helical" evidence="7">
    <location>
        <begin position="181"/>
        <end position="204"/>
    </location>
</feature>
<accession>A0A371P7F9</accession>
<dbReference type="Gene3D" id="1.10.3720.10">
    <property type="entry name" value="MetI-like"/>
    <property type="match status" value="1"/>
</dbReference>
<keyword evidence="5 7" id="KW-1133">Transmembrane helix</keyword>
<dbReference type="CDD" id="cd06261">
    <property type="entry name" value="TM_PBP2"/>
    <property type="match status" value="1"/>
</dbReference>
<dbReference type="InterPro" id="IPR035906">
    <property type="entry name" value="MetI-like_sf"/>
</dbReference>
<feature type="transmembrane region" description="Helical" evidence="7">
    <location>
        <begin position="12"/>
        <end position="34"/>
    </location>
</feature>
<dbReference type="GO" id="GO:0055085">
    <property type="term" value="P:transmembrane transport"/>
    <property type="evidence" value="ECO:0007669"/>
    <property type="project" value="InterPro"/>
</dbReference>
<feature type="transmembrane region" description="Helical" evidence="7">
    <location>
        <begin position="70"/>
        <end position="94"/>
    </location>
</feature>
<dbReference type="PROSITE" id="PS51257">
    <property type="entry name" value="PROKAR_LIPOPROTEIN"/>
    <property type="match status" value="1"/>
</dbReference>
<evidence type="ECO:0000313" key="10">
    <source>
        <dbReference type="Proteomes" id="UP000261905"/>
    </source>
</evidence>
<comment type="caution">
    <text evidence="9">The sequence shown here is derived from an EMBL/GenBank/DDBJ whole genome shotgun (WGS) entry which is preliminary data.</text>
</comment>
<dbReference type="Pfam" id="PF00528">
    <property type="entry name" value="BPD_transp_1"/>
    <property type="match status" value="1"/>
</dbReference>
<dbReference type="PROSITE" id="PS50928">
    <property type="entry name" value="ABC_TM1"/>
    <property type="match status" value="1"/>
</dbReference>
<dbReference type="AlphaFoldDB" id="A0A371P7F9"/>
<keyword evidence="4 7" id="KW-0812">Transmembrane</keyword>
<evidence type="ECO:0000256" key="5">
    <source>
        <dbReference type="ARBA" id="ARBA00022989"/>
    </source>
</evidence>
<evidence type="ECO:0000313" key="9">
    <source>
        <dbReference type="EMBL" id="REK71883.1"/>
    </source>
</evidence>